<evidence type="ECO:0000256" key="6">
    <source>
        <dbReference type="ARBA" id="ARBA00023002"/>
    </source>
</evidence>
<evidence type="ECO:0000259" key="14">
    <source>
        <dbReference type="PROSITE" id="PS51352"/>
    </source>
</evidence>
<evidence type="ECO:0000256" key="13">
    <source>
        <dbReference type="SAM" id="SignalP"/>
    </source>
</evidence>
<keyword evidence="5" id="KW-0049">Antioxidant</keyword>
<keyword evidence="7" id="KW-1015">Disulfide bond</keyword>
<dbReference type="GO" id="GO:0008379">
    <property type="term" value="F:thioredoxin peroxidase activity"/>
    <property type="evidence" value="ECO:0007669"/>
    <property type="project" value="TreeGrafter"/>
</dbReference>
<reference evidence="15 16" key="1">
    <citation type="submission" date="2019-07" db="EMBL/GenBank/DDBJ databases">
        <title>Draft genome for Aliikangiella sp. M105.</title>
        <authorList>
            <person name="Wang G."/>
        </authorList>
    </citation>
    <scope>NUCLEOTIDE SEQUENCE [LARGE SCALE GENOMIC DNA]</scope>
    <source>
        <strain evidence="15 16">M105</strain>
    </source>
</reference>
<comment type="subunit">
    <text evidence="2">Monomer.</text>
</comment>
<dbReference type="InterPro" id="IPR013766">
    <property type="entry name" value="Thioredoxin_domain"/>
</dbReference>
<dbReference type="FunFam" id="3.40.30.10:FF:000007">
    <property type="entry name" value="Thioredoxin-dependent thiol peroxidase"/>
    <property type="match status" value="1"/>
</dbReference>
<name>A0A545UJX3_9GAMM</name>
<evidence type="ECO:0000256" key="5">
    <source>
        <dbReference type="ARBA" id="ARBA00022862"/>
    </source>
</evidence>
<organism evidence="15 16">
    <name type="scientific">Aliikangiella coralliicola</name>
    <dbReference type="NCBI Taxonomy" id="2592383"/>
    <lineage>
        <taxon>Bacteria</taxon>
        <taxon>Pseudomonadati</taxon>
        <taxon>Pseudomonadota</taxon>
        <taxon>Gammaproteobacteria</taxon>
        <taxon>Oceanospirillales</taxon>
        <taxon>Pleioneaceae</taxon>
        <taxon>Aliikangiella</taxon>
    </lineage>
</organism>
<evidence type="ECO:0000256" key="1">
    <source>
        <dbReference type="ARBA" id="ARBA00003330"/>
    </source>
</evidence>
<protein>
    <recommendedName>
        <fullName evidence="3">thioredoxin-dependent peroxiredoxin</fullName>
        <ecNumber evidence="3">1.11.1.24</ecNumber>
    </recommendedName>
    <alternativeName>
        <fullName evidence="9">Thioredoxin peroxidase</fullName>
    </alternativeName>
    <alternativeName>
        <fullName evidence="11">Thioredoxin-dependent peroxiredoxin Bcp</fullName>
    </alternativeName>
</protein>
<keyword evidence="13" id="KW-0732">Signal</keyword>
<comment type="similarity">
    <text evidence="10">Belongs to the peroxiredoxin family. BCP/PrxQ subfamily.</text>
</comment>
<dbReference type="Gene3D" id="3.40.30.10">
    <property type="entry name" value="Glutaredoxin"/>
    <property type="match status" value="1"/>
</dbReference>
<evidence type="ECO:0000256" key="10">
    <source>
        <dbReference type="ARBA" id="ARBA00038489"/>
    </source>
</evidence>
<evidence type="ECO:0000256" key="9">
    <source>
        <dbReference type="ARBA" id="ARBA00032824"/>
    </source>
</evidence>
<dbReference type="SUPFAM" id="SSF52833">
    <property type="entry name" value="Thioredoxin-like"/>
    <property type="match status" value="1"/>
</dbReference>
<dbReference type="GO" id="GO:0034599">
    <property type="term" value="P:cellular response to oxidative stress"/>
    <property type="evidence" value="ECO:0007669"/>
    <property type="project" value="TreeGrafter"/>
</dbReference>
<dbReference type="PANTHER" id="PTHR42801:SF4">
    <property type="entry name" value="AHPC_TSA FAMILY PROTEIN"/>
    <property type="match status" value="1"/>
</dbReference>
<dbReference type="CDD" id="cd03017">
    <property type="entry name" value="PRX_BCP"/>
    <property type="match status" value="1"/>
</dbReference>
<evidence type="ECO:0000256" key="11">
    <source>
        <dbReference type="ARBA" id="ARBA00042639"/>
    </source>
</evidence>
<proteinExistence type="inferred from homology"/>
<feature type="signal peptide" evidence="13">
    <location>
        <begin position="1"/>
        <end position="35"/>
    </location>
</feature>
<keyword evidence="6" id="KW-0560">Oxidoreductase</keyword>
<comment type="caution">
    <text evidence="15">The sequence shown here is derived from an EMBL/GenBank/DDBJ whole genome shotgun (WGS) entry which is preliminary data.</text>
</comment>
<dbReference type="InterPro" id="IPR036249">
    <property type="entry name" value="Thioredoxin-like_sf"/>
</dbReference>
<evidence type="ECO:0000256" key="4">
    <source>
        <dbReference type="ARBA" id="ARBA00022559"/>
    </source>
</evidence>
<evidence type="ECO:0000256" key="2">
    <source>
        <dbReference type="ARBA" id="ARBA00011245"/>
    </source>
</evidence>
<evidence type="ECO:0000256" key="3">
    <source>
        <dbReference type="ARBA" id="ARBA00013017"/>
    </source>
</evidence>
<keyword evidence="16" id="KW-1185">Reference proteome</keyword>
<evidence type="ECO:0000256" key="7">
    <source>
        <dbReference type="ARBA" id="ARBA00023157"/>
    </source>
</evidence>
<feature type="chain" id="PRO_5021771324" description="thioredoxin-dependent peroxiredoxin" evidence="13">
    <location>
        <begin position="36"/>
        <end position="190"/>
    </location>
</feature>
<keyword evidence="4" id="KW-0575">Peroxidase</keyword>
<evidence type="ECO:0000313" key="16">
    <source>
        <dbReference type="Proteomes" id="UP000315439"/>
    </source>
</evidence>
<dbReference type="PANTHER" id="PTHR42801">
    <property type="entry name" value="THIOREDOXIN-DEPENDENT PEROXIDE REDUCTASE"/>
    <property type="match status" value="1"/>
</dbReference>
<dbReference type="InterPro" id="IPR000866">
    <property type="entry name" value="AhpC/TSA"/>
</dbReference>
<dbReference type="GO" id="GO:0045454">
    <property type="term" value="P:cell redox homeostasis"/>
    <property type="evidence" value="ECO:0007669"/>
    <property type="project" value="TreeGrafter"/>
</dbReference>
<dbReference type="EC" id="1.11.1.24" evidence="3"/>
<comment type="catalytic activity">
    <reaction evidence="12">
        <text>a hydroperoxide + [thioredoxin]-dithiol = an alcohol + [thioredoxin]-disulfide + H2O</text>
        <dbReference type="Rhea" id="RHEA:62620"/>
        <dbReference type="Rhea" id="RHEA-COMP:10698"/>
        <dbReference type="Rhea" id="RHEA-COMP:10700"/>
        <dbReference type="ChEBI" id="CHEBI:15377"/>
        <dbReference type="ChEBI" id="CHEBI:29950"/>
        <dbReference type="ChEBI" id="CHEBI:30879"/>
        <dbReference type="ChEBI" id="CHEBI:35924"/>
        <dbReference type="ChEBI" id="CHEBI:50058"/>
        <dbReference type="EC" id="1.11.1.24"/>
    </reaction>
</comment>
<dbReference type="OrthoDB" id="5572803at2"/>
<sequence length="190" mass="21633">MPINWNSQMSKKSTTRFLTSTLLLTSFFLSFSASANSNVWEGTPFLSFSLADQTGKIRTNQEFSGKWLVVYFYPKDKTPGCTIEAQNFTDDYAKYQALGVEIVGVSYDDIAAHKDFAETYELPFTLLADTEAQLSKAMKVDRLLPWPHASRQTFLVNPQGIIVQHFKKVKPKEHSAELLKSIRRHQENKS</sequence>
<gene>
    <name evidence="15" type="ORF">FLL46_02425</name>
</gene>
<dbReference type="GO" id="GO:0005737">
    <property type="term" value="C:cytoplasm"/>
    <property type="evidence" value="ECO:0007669"/>
    <property type="project" value="TreeGrafter"/>
</dbReference>
<evidence type="ECO:0000313" key="15">
    <source>
        <dbReference type="EMBL" id="TQV89756.1"/>
    </source>
</evidence>
<comment type="function">
    <text evidence="1">Thiol-specific peroxidase that catalyzes the reduction of hydrogen peroxide and organic hydroperoxides to water and alcohols, respectively. Plays a role in cell protection against oxidative stress by detoxifying peroxides and as sensor of hydrogen peroxide-mediated signaling events.</text>
</comment>
<evidence type="ECO:0000256" key="8">
    <source>
        <dbReference type="ARBA" id="ARBA00023284"/>
    </source>
</evidence>
<dbReference type="Pfam" id="PF00578">
    <property type="entry name" value="AhpC-TSA"/>
    <property type="match status" value="1"/>
</dbReference>
<dbReference type="InterPro" id="IPR050924">
    <property type="entry name" value="Peroxiredoxin_BCP/PrxQ"/>
</dbReference>
<accession>A0A545UJX3</accession>
<feature type="domain" description="Thioredoxin" evidence="14">
    <location>
        <begin position="39"/>
        <end position="187"/>
    </location>
</feature>
<dbReference type="EMBL" id="VIKS01000001">
    <property type="protein sequence ID" value="TQV89756.1"/>
    <property type="molecule type" value="Genomic_DNA"/>
</dbReference>
<evidence type="ECO:0000256" key="12">
    <source>
        <dbReference type="ARBA" id="ARBA00049091"/>
    </source>
</evidence>
<keyword evidence="8" id="KW-0676">Redox-active center</keyword>
<dbReference type="AlphaFoldDB" id="A0A545UJX3"/>
<dbReference type="PROSITE" id="PS51352">
    <property type="entry name" value="THIOREDOXIN_2"/>
    <property type="match status" value="1"/>
</dbReference>
<dbReference type="Proteomes" id="UP000315439">
    <property type="component" value="Unassembled WGS sequence"/>
</dbReference>